<comment type="function">
    <text evidence="2 19">Cell wall formation.</text>
</comment>
<evidence type="ECO:0000256" key="8">
    <source>
        <dbReference type="ARBA" id="ARBA00022618"/>
    </source>
</evidence>
<dbReference type="InterPro" id="IPR016167">
    <property type="entry name" value="FAD-bd_PCMH_sub1"/>
</dbReference>
<evidence type="ECO:0000256" key="17">
    <source>
        <dbReference type="ARBA" id="ARBA00031026"/>
    </source>
</evidence>
<dbReference type="RefSeq" id="WP_072284902.1">
    <property type="nucleotide sequence ID" value="NZ_CP015519.1"/>
</dbReference>
<gene>
    <name evidence="19" type="primary">murB</name>
    <name evidence="21" type="ORF">A7E78_14190</name>
</gene>
<reference evidence="21 22" key="1">
    <citation type="journal article" date="2017" name="Genome Announc.">
        <title>Complete Genome Sequences of Two Acetylene-Fermenting Pelobacter acetylenicus Strains.</title>
        <authorList>
            <person name="Sutton J.M."/>
            <person name="Baesman S.M."/>
            <person name="Fierst J.L."/>
            <person name="Poret-Peterson A.T."/>
            <person name="Oremland R.S."/>
            <person name="Dunlap D.S."/>
            <person name="Akob D.M."/>
        </authorList>
    </citation>
    <scope>NUCLEOTIDE SEQUENCE [LARGE SCALE GENOMIC DNA]</scope>
    <source>
        <strain evidence="21 22">SFB93</strain>
    </source>
</reference>
<dbReference type="SUPFAM" id="SSF56176">
    <property type="entry name" value="FAD-binding/transporter-associated domain-like"/>
    <property type="match status" value="1"/>
</dbReference>
<dbReference type="InterPro" id="IPR011601">
    <property type="entry name" value="MurB_C"/>
</dbReference>
<keyword evidence="11 19" id="KW-0521">NADP</keyword>
<comment type="pathway">
    <text evidence="4 19">Cell wall biogenesis; peptidoglycan biosynthesis.</text>
</comment>
<dbReference type="Gene3D" id="3.30.465.10">
    <property type="match status" value="1"/>
</dbReference>
<dbReference type="NCBIfam" id="TIGR00179">
    <property type="entry name" value="murB"/>
    <property type="match status" value="1"/>
</dbReference>
<dbReference type="EMBL" id="CP015519">
    <property type="protein sequence ID" value="APG28879.1"/>
    <property type="molecule type" value="Genomic_DNA"/>
</dbReference>
<evidence type="ECO:0000256" key="5">
    <source>
        <dbReference type="ARBA" id="ARBA00012518"/>
    </source>
</evidence>
<dbReference type="InterPro" id="IPR016169">
    <property type="entry name" value="FAD-bd_PCMH_sub2"/>
</dbReference>
<evidence type="ECO:0000259" key="20">
    <source>
        <dbReference type="PROSITE" id="PS51387"/>
    </source>
</evidence>
<dbReference type="Pfam" id="PF01565">
    <property type="entry name" value="FAD_binding_4"/>
    <property type="match status" value="1"/>
</dbReference>
<evidence type="ECO:0000256" key="12">
    <source>
        <dbReference type="ARBA" id="ARBA00022960"/>
    </source>
</evidence>
<comment type="subcellular location">
    <subcellularLocation>
        <location evidence="3 19">Cytoplasm</location>
    </subcellularLocation>
</comment>
<evidence type="ECO:0000256" key="11">
    <source>
        <dbReference type="ARBA" id="ARBA00022857"/>
    </source>
</evidence>
<keyword evidence="10 19" id="KW-0274">FAD</keyword>
<comment type="similarity">
    <text evidence="19">Belongs to the MurB family.</text>
</comment>
<evidence type="ECO:0000313" key="22">
    <source>
        <dbReference type="Proteomes" id="UP000182517"/>
    </source>
</evidence>
<keyword evidence="13 19" id="KW-0573">Peptidoglycan synthesis</keyword>
<evidence type="ECO:0000256" key="9">
    <source>
        <dbReference type="ARBA" id="ARBA00022630"/>
    </source>
</evidence>
<feature type="domain" description="FAD-binding PCMH-type" evidence="20">
    <location>
        <begin position="30"/>
        <end position="194"/>
    </location>
</feature>
<name>A0A1L3GSH9_9BACT</name>
<dbReference type="Pfam" id="PF02873">
    <property type="entry name" value="MurB_C"/>
    <property type="match status" value="1"/>
</dbReference>
<dbReference type="KEGG" id="pef:A7E78_14190"/>
<evidence type="ECO:0000256" key="15">
    <source>
        <dbReference type="ARBA" id="ARBA00023306"/>
    </source>
</evidence>
<dbReference type="SUPFAM" id="SSF56194">
    <property type="entry name" value="Uridine diphospho-N-Acetylenolpyruvylglucosamine reductase, MurB, C-terminal domain"/>
    <property type="match status" value="1"/>
</dbReference>
<dbReference type="GO" id="GO:0008360">
    <property type="term" value="P:regulation of cell shape"/>
    <property type="evidence" value="ECO:0007669"/>
    <property type="project" value="UniProtKB-KW"/>
</dbReference>
<keyword evidence="22" id="KW-1185">Reference proteome</keyword>
<proteinExistence type="inferred from homology"/>
<dbReference type="HAMAP" id="MF_00037">
    <property type="entry name" value="MurB"/>
    <property type="match status" value="1"/>
</dbReference>
<dbReference type="Gene3D" id="3.30.43.10">
    <property type="entry name" value="Uridine Diphospho-n-acetylenolpyruvylglucosamine Reductase, domain 2"/>
    <property type="match status" value="1"/>
</dbReference>
<evidence type="ECO:0000256" key="16">
    <source>
        <dbReference type="ARBA" id="ARBA00023316"/>
    </source>
</evidence>
<evidence type="ECO:0000256" key="1">
    <source>
        <dbReference type="ARBA" id="ARBA00001974"/>
    </source>
</evidence>
<evidence type="ECO:0000256" key="10">
    <source>
        <dbReference type="ARBA" id="ARBA00022827"/>
    </source>
</evidence>
<dbReference type="GO" id="GO:0009252">
    <property type="term" value="P:peptidoglycan biosynthetic process"/>
    <property type="evidence" value="ECO:0007669"/>
    <property type="project" value="UniProtKB-UniRule"/>
</dbReference>
<keyword evidence="7 19" id="KW-0963">Cytoplasm</keyword>
<keyword evidence="15 19" id="KW-0131">Cell cycle</keyword>
<dbReference type="InterPro" id="IPR036318">
    <property type="entry name" value="FAD-bd_PCMH-like_sf"/>
</dbReference>
<dbReference type="UniPathway" id="UPA00219"/>
<keyword evidence="8 19" id="KW-0132">Cell division</keyword>
<dbReference type="GO" id="GO:0071555">
    <property type="term" value="P:cell wall organization"/>
    <property type="evidence" value="ECO:0007669"/>
    <property type="project" value="UniProtKB-KW"/>
</dbReference>
<feature type="active site" evidence="19">
    <location>
        <position position="174"/>
    </location>
</feature>
<comment type="catalytic activity">
    <reaction evidence="18 19">
        <text>UDP-N-acetyl-alpha-D-muramate + NADP(+) = UDP-N-acetyl-3-O-(1-carboxyvinyl)-alpha-D-glucosamine + NADPH + H(+)</text>
        <dbReference type="Rhea" id="RHEA:12248"/>
        <dbReference type="ChEBI" id="CHEBI:15378"/>
        <dbReference type="ChEBI" id="CHEBI:57783"/>
        <dbReference type="ChEBI" id="CHEBI:58349"/>
        <dbReference type="ChEBI" id="CHEBI:68483"/>
        <dbReference type="ChEBI" id="CHEBI:70757"/>
        <dbReference type="EC" id="1.3.1.98"/>
    </reaction>
</comment>
<dbReference type="GO" id="GO:0005829">
    <property type="term" value="C:cytosol"/>
    <property type="evidence" value="ECO:0007669"/>
    <property type="project" value="TreeGrafter"/>
</dbReference>
<organism evidence="21 22">
    <name type="scientific">Syntrophotalea acetylenivorans</name>
    <dbReference type="NCBI Taxonomy" id="1842532"/>
    <lineage>
        <taxon>Bacteria</taxon>
        <taxon>Pseudomonadati</taxon>
        <taxon>Thermodesulfobacteriota</taxon>
        <taxon>Desulfuromonadia</taxon>
        <taxon>Desulfuromonadales</taxon>
        <taxon>Syntrophotaleaceae</taxon>
        <taxon>Syntrophotalea</taxon>
    </lineage>
</organism>
<protein>
    <recommendedName>
        <fullName evidence="6 19">UDP-N-acetylenolpyruvoylglucosamine reductase</fullName>
        <ecNumber evidence="5 19">1.3.1.98</ecNumber>
    </recommendedName>
    <alternativeName>
        <fullName evidence="17 19">UDP-N-acetylmuramate dehydrogenase</fullName>
    </alternativeName>
</protein>
<comment type="cofactor">
    <cofactor evidence="1 19">
        <name>FAD</name>
        <dbReference type="ChEBI" id="CHEBI:57692"/>
    </cofactor>
</comment>
<evidence type="ECO:0000256" key="2">
    <source>
        <dbReference type="ARBA" id="ARBA00003921"/>
    </source>
</evidence>
<dbReference type="InterPro" id="IPR006094">
    <property type="entry name" value="Oxid_FAD_bind_N"/>
</dbReference>
<evidence type="ECO:0000256" key="18">
    <source>
        <dbReference type="ARBA" id="ARBA00048914"/>
    </source>
</evidence>
<sequence>MSESIVKELRAALRGDVLTSEPMSRHTTWRIGGPADLFVQPQDRDDLLTALKILQQAQLPWQVIGNGSNMLVGDGGIRGAVIHMGRLDRYDFSAAPLVTAEGGLRLMTLVREACKSGLGGLEQLAGIPGTLGGSVAMNAGAGQQDLGRLVRTVVLAGADGEEQWTAEQLRFAYRSTNLPAGRVVVAVQLKLVSAEAESLQEEVKQRLLQRRRSQGVGRPNAGSVFKNPPGEQAWKLIDRAGMRGAVVGGARVSERHSNFIVNGGSARAADVLTLMEQIQDRVYRQSGINLEPEVRIVGEL</sequence>
<evidence type="ECO:0000256" key="14">
    <source>
        <dbReference type="ARBA" id="ARBA00023002"/>
    </source>
</evidence>
<dbReference type="GO" id="GO:0008762">
    <property type="term" value="F:UDP-N-acetylmuramate dehydrogenase activity"/>
    <property type="evidence" value="ECO:0007669"/>
    <property type="project" value="UniProtKB-UniRule"/>
</dbReference>
<accession>A0A1L3GSH9</accession>
<evidence type="ECO:0000256" key="3">
    <source>
        <dbReference type="ARBA" id="ARBA00004496"/>
    </source>
</evidence>
<dbReference type="InterPro" id="IPR003170">
    <property type="entry name" value="MurB"/>
</dbReference>
<dbReference type="AlphaFoldDB" id="A0A1L3GSH9"/>
<keyword evidence="16 19" id="KW-0961">Cell wall biogenesis/degradation</keyword>
<evidence type="ECO:0000313" key="21">
    <source>
        <dbReference type="EMBL" id="APG28879.1"/>
    </source>
</evidence>
<keyword evidence="9 19" id="KW-0285">Flavoprotein</keyword>
<evidence type="ECO:0000256" key="6">
    <source>
        <dbReference type="ARBA" id="ARBA00015188"/>
    </source>
</evidence>
<dbReference type="PANTHER" id="PTHR21071:SF4">
    <property type="entry name" value="UDP-N-ACETYLENOLPYRUVOYLGLUCOSAMINE REDUCTASE"/>
    <property type="match status" value="1"/>
</dbReference>
<dbReference type="Proteomes" id="UP000182517">
    <property type="component" value="Chromosome"/>
</dbReference>
<dbReference type="InterPro" id="IPR036635">
    <property type="entry name" value="MurB_C_sf"/>
</dbReference>
<evidence type="ECO:0000256" key="4">
    <source>
        <dbReference type="ARBA" id="ARBA00004752"/>
    </source>
</evidence>
<dbReference type="NCBIfam" id="NF010480">
    <property type="entry name" value="PRK13905.1"/>
    <property type="match status" value="1"/>
</dbReference>
<dbReference type="InterPro" id="IPR016166">
    <property type="entry name" value="FAD-bd_PCMH"/>
</dbReference>
<dbReference type="OrthoDB" id="9804753at2"/>
<feature type="active site" evidence="19">
    <location>
        <position position="293"/>
    </location>
</feature>
<dbReference type="Gene3D" id="3.90.78.10">
    <property type="entry name" value="UDP-N-acetylenolpyruvoylglucosamine reductase, C-terminal domain"/>
    <property type="match status" value="1"/>
</dbReference>
<evidence type="ECO:0000256" key="19">
    <source>
        <dbReference type="HAMAP-Rule" id="MF_00037"/>
    </source>
</evidence>
<keyword evidence="12 19" id="KW-0133">Cell shape</keyword>
<evidence type="ECO:0000256" key="13">
    <source>
        <dbReference type="ARBA" id="ARBA00022984"/>
    </source>
</evidence>
<dbReference type="PROSITE" id="PS51387">
    <property type="entry name" value="FAD_PCMH"/>
    <property type="match status" value="1"/>
</dbReference>
<dbReference type="GO" id="GO:0071949">
    <property type="term" value="F:FAD binding"/>
    <property type="evidence" value="ECO:0007669"/>
    <property type="project" value="InterPro"/>
</dbReference>
<evidence type="ECO:0000256" key="7">
    <source>
        <dbReference type="ARBA" id="ARBA00022490"/>
    </source>
</evidence>
<dbReference type="PANTHER" id="PTHR21071">
    <property type="entry name" value="UDP-N-ACETYLENOLPYRUVOYLGLUCOSAMINE REDUCTASE"/>
    <property type="match status" value="1"/>
</dbReference>
<dbReference type="GO" id="GO:0051301">
    <property type="term" value="P:cell division"/>
    <property type="evidence" value="ECO:0007669"/>
    <property type="project" value="UniProtKB-KW"/>
</dbReference>
<dbReference type="EC" id="1.3.1.98" evidence="5 19"/>
<keyword evidence="14 19" id="KW-0560">Oxidoreductase</keyword>
<dbReference type="STRING" id="1842532.A7E78_14190"/>
<feature type="active site" description="Proton donor" evidence="19">
    <location>
        <position position="223"/>
    </location>
</feature>